<comment type="caution">
    <text evidence="1">The sequence shown here is derived from an EMBL/GenBank/DDBJ whole genome shotgun (WGS) entry which is preliminary data.</text>
</comment>
<name>A0ABR0B1W1_9CRUS</name>
<organism evidence="1 2">
    <name type="scientific">Daphnia magna</name>
    <dbReference type="NCBI Taxonomy" id="35525"/>
    <lineage>
        <taxon>Eukaryota</taxon>
        <taxon>Metazoa</taxon>
        <taxon>Ecdysozoa</taxon>
        <taxon>Arthropoda</taxon>
        <taxon>Crustacea</taxon>
        <taxon>Branchiopoda</taxon>
        <taxon>Diplostraca</taxon>
        <taxon>Cladocera</taxon>
        <taxon>Anomopoda</taxon>
        <taxon>Daphniidae</taxon>
        <taxon>Daphnia</taxon>
    </lineage>
</organism>
<sequence length="97" mass="11170">MELAQLMKGNRENSCANYIRPRHHIQSIHRYIQGGRRADVIVPLHYRPYDCKTWSVFFVIPAVGLNSPLVCDKRLHKSAYQCPSIIAMCRVKGGREC</sequence>
<evidence type="ECO:0000313" key="2">
    <source>
        <dbReference type="Proteomes" id="UP001234178"/>
    </source>
</evidence>
<evidence type="ECO:0000313" key="1">
    <source>
        <dbReference type="EMBL" id="KAK4035609.1"/>
    </source>
</evidence>
<dbReference type="Proteomes" id="UP001234178">
    <property type="component" value="Unassembled WGS sequence"/>
</dbReference>
<dbReference type="EMBL" id="JAOYFB010000040">
    <property type="protein sequence ID" value="KAK4035609.1"/>
    <property type="molecule type" value="Genomic_DNA"/>
</dbReference>
<protein>
    <submittedName>
        <fullName evidence="1">Uncharacterized protein</fullName>
    </submittedName>
</protein>
<accession>A0ABR0B1W1</accession>
<gene>
    <name evidence="1" type="ORF">OUZ56_027700</name>
</gene>
<keyword evidence="2" id="KW-1185">Reference proteome</keyword>
<reference evidence="1 2" key="1">
    <citation type="journal article" date="2023" name="Nucleic Acids Res.">
        <title>The hologenome of Daphnia magna reveals possible DNA methylation and microbiome-mediated evolution of the host genome.</title>
        <authorList>
            <person name="Chaturvedi A."/>
            <person name="Li X."/>
            <person name="Dhandapani V."/>
            <person name="Marshall H."/>
            <person name="Kissane S."/>
            <person name="Cuenca-Cambronero M."/>
            <person name="Asole G."/>
            <person name="Calvet F."/>
            <person name="Ruiz-Romero M."/>
            <person name="Marangio P."/>
            <person name="Guigo R."/>
            <person name="Rago D."/>
            <person name="Mirbahai L."/>
            <person name="Eastwood N."/>
            <person name="Colbourne J.K."/>
            <person name="Zhou J."/>
            <person name="Mallon E."/>
            <person name="Orsini L."/>
        </authorList>
    </citation>
    <scope>NUCLEOTIDE SEQUENCE [LARGE SCALE GENOMIC DNA]</scope>
    <source>
        <strain evidence="1">LRV0_1</strain>
    </source>
</reference>
<proteinExistence type="predicted"/>